<feature type="transmembrane region" description="Helical" evidence="5">
    <location>
        <begin position="271"/>
        <end position="289"/>
    </location>
</feature>
<dbReference type="GO" id="GO:0016020">
    <property type="term" value="C:membrane"/>
    <property type="evidence" value="ECO:0007669"/>
    <property type="project" value="UniProtKB-SubCell"/>
</dbReference>
<dbReference type="GO" id="GO:0022857">
    <property type="term" value="F:transmembrane transporter activity"/>
    <property type="evidence" value="ECO:0007669"/>
    <property type="project" value="InterPro"/>
</dbReference>
<keyword evidence="3 5" id="KW-1133">Transmembrane helix</keyword>
<dbReference type="OrthoDB" id="2428527at2759"/>
<dbReference type="InterPro" id="IPR011701">
    <property type="entry name" value="MFS"/>
</dbReference>
<dbReference type="PANTHER" id="PTHR42718">
    <property type="entry name" value="MAJOR FACILITATOR SUPERFAMILY MULTIDRUG TRANSPORTER MFSC"/>
    <property type="match status" value="1"/>
</dbReference>
<evidence type="ECO:0000256" key="1">
    <source>
        <dbReference type="ARBA" id="ARBA00004141"/>
    </source>
</evidence>
<sequence length="473" mass="50989">MTRIHEALFVATASMANFLCQCALGLALAPIELIAADFKVTNPGQQSWFIAAFSLTAGTFILISGRAGDILGHKRAFCFGYLFLGIWSAFAGFAVYPQRQIFFDVCRAMQGIGCAILMPNSLALLGKAYAPGLRKNLVFSIFGACAPIGFVAGAVFGSLLAQLAWWPWAFWAYAIASFTLCLLGLIVTPKPLSQLPSHRPSFDWAGSVLGVAGMVLINISFNNGPLYGWNTPHVYFGLIIGLILIAGFAWAESLASNPLIPKQALNSTTAFILACLALGWGSFGVWVYYAFRFLEVVRHHTPLLASAEFTPVVVATLFASGFTGLMLTHTPVSFVMLVSMIGFFLGTVLVGTMPIHQNYWYQTFFGIIIMPFGMDMSFPAATVILSNSMPREHQGLAAAFVTTVMNYAVSLSLGIAALVEAKTMTGDGSVEDTKRGIFHASLVGICMAGLAVALAGVFFGKRMMKEGWRVEQH</sequence>
<feature type="transmembrane region" description="Helical" evidence="5">
    <location>
        <begin position="437"/>
        <end position="459"/>
    </location>
</feature>
<evidence type="ECO:0000256" key="3">
    <source>
        <dbReference type="ARBA" id="ARBA00022989"/>
    </source>
</evidence>
<feature type="transmembrane region" description="Helical" evidence="5">
    <location>
        <begin position="359"/>
        <end position="384"/>
    </location>
</feature>
<organism evidence="7 8">
    <name type="scientific">Saccharata proteae CBS 121410</name>
    <dbReference type="NCBI Taxonomy" id="1314787"/>
    <lineage>
        <taxon>Eukaryota</taxon>
        <taxon>Fungi</taxon>
        <taxon>Dikarya</taxon>
        <taxon>Ascomycota</taxon>
        <taxon>Pezizomycotina</taxon>
        <taxon>Dothideomycetes</taxon>
        <taxon>Dothideomycetes incertae sedis</taxon>
        <taxon>Botryosphaeriales</taxon>
        <taxon>Saccharataceae</taxon>
        <taxon>Saccharata</taxon>
    </lineage>
</organism>
<feature type="transmembrane region" description="Helical" evidence="5">
    <location>
        <begin position="396"/>
        <end position="417"/>
    </location>
</feature>
<name>A0A9P4HXL0_9PEZI</name>
<feature type="transmembrane region" description="Helical" evidence="5">
    <location>
        <begin position="108"/>
        <end position="125"/>
    </location>
</feature>
<feature type="domain" description="Major facilitator superfamily (MFS) profile" evidence="6">
    <location>
        <begin position="9"/>
        <end position="464"/>
    </location>
</feature>
<dbReference type="Proteomes" id="UP000799776">
    <property type="component" value="Unassembled WGS sequence"/>
</dbReference>
<dbReference type="Gene3D" id="1.20.1250.20">
    <property type="entry name" value="MFS general substrate transporter like domains"/>
    <property type="match status" value="2"/>
</dbReference>
<accession>A0A9P4HXL0</accession>
<feature type="transmembrane region" description="Helical" evidence="5">
    <location>
        <begin position="309"/>
        <end position="327"/>
    </location>
</feature>
<evidence type="ECO:0000256" key="2">
    <source>
        <dbReference type="ARBA" id="ARBA00022692"/>
    </source>
</evidence>
<proteinExistence type="predicted"/>
<feature type="transmembrane region" description="Helical" evidence="5">
    <location>
        <begin position="137"/>
        <end position="164"/>
    </location>
</feature>
<dbReference type="InterPro" id="IPR036259">
    <property type="entry name" value="MFS_trans_sf"/>
</dbReference>
<keyword evidence="2 5" id="KW-0812">Transmembrane</keyword>
<keyword evidence="4 5" id="KW-0472">Membrane</keyword>
<gene>
    <name evidence="7" type="ORF">K490DRAFT_40769</name>
</gene>
<dbReference type="EMBL" id="ML978718">
    <property type="protein sequence ID" value="KAF2087904.1"/>
    <property type="molecule type" value="Genomic_DNA"/>
</dbReference>
<dbReference type="CDD" id="cd17476">
    <property type="entry name" value="MFS_Amf1_MDR_like"/>
    <property type="match status" value="1"/>
</dbReference>
<dbReference type="InterPro" id="IPR020846">
    <property type="entry name" value="MFS_dom"/>
</dbReference>
<feature type="transmembrane region" description="Helical" evidence="5">
    <location>
        <begin position="77"/>
        <end position="96"/>
    </location>
</feature>
<evidence type="ECO:0000259" key="6">
    <source>
        <dbReference type="PROSITE" id="PS50850"/>
    </source>
</evidence>
<feature type="transmembrane region" description="Helical" evidence="5">
    <location>
        <begin position="334"/>
        <end position="353"/>
    </location>
</feature>
<dbReference type="PANTHER" id="PTHR42718:SF1">
    <property type="entry name" value="LOW AFFINITY AMMONIUM TRANSPORTER"/>
    <property type="match status" value="1"/>
</dbReference>
<dbReference type="PROSITE" id="PS50850">
    <property type="entry name" value="MFS"/>
    <property type="match status" value="1"/>
</dbReference>
<evidence type="ECO:0000313" key="7">
    <source>
        <dbReference type="EMBL" id="KAF2087904.1"/>
    </source>
</evidence>
<comment type="subcellular location">
    <subcellularLocation>
        <location evidence="1">Membrane</location>
        <topology evidence="1">Multi-pass membrane protein</topology>
    </subcellularLocation>
</comment>
<keyword evidence="8" id="KW-1185">Reference proteome</keyword>
<feature type="transmembrane region" description="Helical" evidence="5">
    <location>
        <begin position="170"/>
        <end position="189"/>
    </location>
</feature>
<evidence type="ECO:0000256" key="5">
    <source>
        <dbReference type="SAM" id="Phobius"/>
    </source>
</evidence>
<feature type="transmembrane region" description="Helical" evidence="5">
    <location>
        <begin position="201"/>
        <end position="221"/>
    </location>
</feature>
<reference evidence="7" key="1">
    <citation type="journal article" date="2020" name="Stud. Mycol.">
        <title>101 Dothideomycetes genomes: a test case for predicting lifestyles and emergence of pathogens.</title>
        <authorList>
            <person name="Haridas S."/>
            <person name="Albert R."/>
            <person name="Binder M."/>
            <person name="Bloem J."/>
            <person name="Labutti K."/>
            <person name="Salamov A."/>
            <person name="Andreopoulos B."/>
            <person name="Baker S."/>
            <person name="Barry K."/>
            <person name="Bills G."/>
            <person name="Bluhm B."/>
            <person name="Cannon C."/>
            <person name="Castanera R."/>
            <person name="Culley D."/>
            <person name="Daum C."/>
            <person name="Ezra D."/>
            <person name="Gonzalez J."/>
            <person name="Henrissat B."/>
            <person name="Kuo A."/>
            <person name="Liang C."/>
            <person name="Lipzen A."/>
            <person name="Lutzoni F."/>
            <person name="Magnuson J."/>
            <person name="Mondo S."/>
            <person name="Nolan M."/>
            <person name="Ohm R."/>
            <person name="Pangilinan J."/>
            <person name="Park H.-J."/>
            <person name="Ramirez L."/>
            <person name="Alfaro M."/>
            <person name="Sun H."/>
            <person name="Tritt A."/>
            <person name="Yoshinaga Y."/>
            <person name="Zwiers L.-H."/>
            <person name="Turgeon B."/>
            <person name="Goodwin S."/>
            <person name="Spatafora J."/>
            <person name="Crous P."/>
            <person name="Grigoriev I."/>
        </authorList>
    </citation>
    <scope>NUCLEOTIDE SEQUENCE</scope>
    <source>
        <strain evidence="7">CBS 121410</strain>
    </source>
</reference>
<feature type="transmembrane region" description="Helical" evidence="5">
    <location>
        <begin position="48"/>
        <end position="65"/>
    </location>
</feature>
<evidence type="ECO:0000256" key="4">
    <source>
        <dbReference type="ARBA" id="ARBA00023136"/>
    </source>
</evidence>
<protein>
    <submittedName>
        <fullName evidence="7">YOR378W-like protein</fullName>
    </submittedName>
</protein>
<comment type="caution">
    <text evidence="7">The sequence shown here is derived from an EMBL/GenBank/DDBJ whole genome shotgun (WGS) entry which is preliminary data.</text>
</comment>
<feature type="transmembrane region" description="Helical" evidence="5">
    <location>
        <begin position="233"/>
        <end position="251"/>
    </location>
</feature>
<evidence type="ECO:0000313" key="8">
    <source>
        <dbReference type="Proteomes" id="UP000799776"/>
    </source>
</evidence>
<feature type="transmembrane region" description="Helical" evidence="5">
    <location>
        <begin position="7"/>
        <end position="28"/>
    </location>
</feature>
<dbReference type="AlphaFoldDB" id="A0A9P4HXL0"/>
<dbReference type="SUPFAM" id="SSF103473">
    <property type="entry name" value="MFS general substrate transporter"/>
    <property type="match status" value="1"/>
</dbReference>
<dbReference type="Pfam" id="PF07690">
    <property type="entry name" value="MFS_1"/>
    <property type="match status" value="1"/>
</dbReference>